<dbReference type="KEGG" id="aal:EP13_14815"/>
<dbReference type="InterPro" id="IPR004358">
    <property type="entry name" value="Sig_transdc_His_kin-like_C"/>
</dbReference>
<dbReference type="InterPro" id="IPR050428">
    <property type="entry name" value="TCS_sensor_his_kinase"/>
</dbReference>
<keyword evidence="8 11" id="KW-1133">Transmembrane helix</keyword>
<feature type="domain" description="Histidine kinase" evidence="12">
    <location>
        <begin position="264"/>
        <end position="472"/>
    </location>
</feature>
<dbReference type="InterPro" id="IPR036890">
    <property type="entry name" value="HATPase_C_sf"/>
</dbReference>
<dbReference type="CDD" id="cd00082">
    <property type="entry name" value="HisKA"/>
    <property type="match status" value="1"/>
</dbReference>
<dbReference type="InterPro" id="IPR003594">
    <property type="entry name" value="HATPase_dom"/>
</dbReference>
<dbReference type="GO" id="GO:0000155">
    <property type="term" value="F:phosphorelay sensor kinase activity"/>
    <property type="evidence" value="ECO:0007669"/>
    <property type="project" value="InterPro"/>
</dbReference>
<name>A0A075P2A2_9ALTE</name>
<dbReference type="RefSeq" id="WP_044057911.1">
    <property type="nucleotide sequence ID" value="NZ_CBCSKJ010000002.1"/>
</dbReference>
<accession>A0A075P2A2</accession>
<dbReference type="Proteomes" id="UP000056090">
    <property type="component" value="Chromosome"/>
</dbReference>
<evidence type="ECO:0000256" key="1">
    <source>
        <dbReference type="ARBA" id="ARBA00000085"/>
    </source>
</evidence>
<dbReference type="EC" id="2.7.13.3" evidence="3"/>
<dbReference type="AlphaFoldDB" id="A0A075P2A2"/>
<dbReference type="Pfam" id="PF00672">
    <property type="entry name" value="HAMP"/>
    <property type="match status" value="1"/>
</dbReference>
<dbReference type="SMART" id="SM00387">
    <property type="entry name" value="HATPase_c"/>
    <property type="match status" value="1"/>
</dbReference>
<dbReference type="PANTHER" id="PTHR45436:SF8">
    <property type="entry name" value="HISTIDINE KINASE"/>
    <property type="match status" value="1"/>
</dbReference>
<dbReference type="CDD" id="cd00075">
    <property type="entry name" value="HATPase"/>
    <property type="match status" value="1"/>
</dbReference>
<evidence type="ECO:0000256" key="3">
    <source>
        <dbReference type="ARBA" id="ARBA00012438"/>
    </source>
</evidence>
<evidence type="ECO:0000256" key="4">
    <source>
        <dbReference type="ARBA" id="ARBA00022553"/>
    </source>
</evidence>
<evidence type="ECO:0000256" key="5">
    <source>
        <dbReference type="ARBA" id="ARBA00022679"/>
    </source>
</evidence>
<dbReference type="eggNOG" id="COG5002">
    <property type="taxonomic scope" value="Bacteria"/>
</dbReference>
<evidence type="ECO:0000256" key="7">
    <source>
        <dbReference type="ARBA" id="ARBA00022777"/>
    </source>
</evidence>
<keyword evidence="7 14" id="KW-0418">Kinase</keyword>
<dbReference type="InterPro" id="IPR036097">
    <property type="entry name" value="HisK_dim/P_sf"/>
</dbReference>
<reference evidence="14 15" key="1">
    <citation type="submission" date="2014-06" db="EMBL/GenBank/DDBJ databases">
        <title>Genomes of Alteromonas australica, a world apart.</title>
        <authorList>
            <person name="Gonzaga A."/>
            <person name="Lopez-Perez M."/>
            <person name="Rodriguez-Valera F."/>
        </authorList>
    </citation>
    <scope>NUCLEOTIDE SEQUENCE [LARGE SCALE GENOMIC DNA]</scope>
    <source>
        <strain evidence="14 15">H 17</strain>
    </source>
</reference>
<dbReference type="GeneID" id="78256165"/>
<organism evidence="14 15">
    <name type="scientific">Alteromonas australica</name>
    <dbReference type="NCBI Taxonomy" id="589873"/>
    <lineage>
        <taxon>Bacteria</taxon>
        <taxon>Pseudomonadati</taxon>
        <taxon>Pseudomonadota</taxon>
        <taxon>Gammaproteobacteria</taxon>
        <taxon>Alteromonadales</taxon>
        <taxon>Alteromonadaceae</taxon>
        <taxon>Alteromonas/Salinimonas group</taxon>
        <taxon>Alteromonas</taxon>
    </lineage>
</organism>
<feature type="domain" description="HAMP" evidence="13">
    <location>
        <begin position="202"/>
        <end position="256"/>
    </location>
</feature>
<dbReference type="SUPFAM" id="SSF47384">
    <property type="entry name" value="Homodimeric domain of signal transducing histidine kinase"/>
    <property type="match status" value="1"/>
</dbReference>
<dbReference type="PROSITE" id="PS50885">
    <property type="entry name" value="HAMP"/>
    <property type="match status" value="1"/>
</dbReference>
<dbReference type="Gene3D" id="3.30.565.10">
    <property type="entry name" value="Histidine kinase-like ATPase, C-terminal domain"/>
    <property type="match status" value="1"/>
</dbReference>
<keyword evidence="6 11" id="KW-0812">Transmembrane</keyword>
<dbReference type="Gene3D" id="1.10.287.130">
    <property type="match status" value="1"/>
</dbReference>
<dbReference type="GO" id="GO:0005886">
    <property type="term" value="C:plasma membrane"/>
    <property type="evidence" value="ECO:0007669"/>
    <property type="project" value="TreeGrafter"/>
</dbReference>
<evidence type="ECO:0000256" key="10">
    <source>
        <dbReference type="ARBA" id="ARBA00023136"/>
    </source>
</evidence>
<comment type="catalytic activity">
    <reaction evidence="1">
        <text>ATP + protein L-histidine = ADP + protein N-phospho-L-histidine.</text>
        <dbReference type="EC" id="2.7.13.3"/>
    </reaction>
</comment>
<evidence type="ECO:0000256" key="11">
    <source>
        <dbReference type="SAM" id="Phobius"/>
    </source>
</evidence>
<feature type="transmembrane region" description="Helical" evidence="11">
    <location>
        <begin position="12"/>
        <end position="34"/>
    </location>
</feature>
<evidence type="ECO:0000256" key="2">
    <source>
        <dbReference type="ARBA" id="ARBA00004370"/>
    </source>
</evidence>
<evidence type="ECO:0000256" key="9">
    <source>
        <dbReference type="ARBA" id="ARBA00023012"/>
    </source>
</evidence>
<dbReference type="EMBL" id="CP008849">
    <property type="protein sequence ID" value="AIF99853.1"/>
    <property type="molecule type" value="Genomic_DNA"/>
</dbReference>
<feature type="transmembrane region" description="Helical" evidence="11">
    <location>
        <begin position="182"/>
        <end position="205"/>
    </location>
</feature>
<keyword evidence="5" id="KW-0808">Transferase</keyword>
<dbReference type="InterPro" id="IPR003661">
    <property type="entry name" value="HisK_dim/P_dom"/>
</dbReference>
<sequence>MIAIGNFTRSSSFRVGALLTSLAVAAIIFIVYFWRIASSDVFLREAKAAVNAEAYAYAMVYEYQGVEGVVRAMSERGLAQWSISDDTIVALQASSGELLGGNVTSWPYIESVQTMGNDGQDDTQTALITATPIINAANPPHSSPLPFTHKVLFKRIQLGDNRLFIGRNIHDLYSAQWLGKTFSWVIVVLLSVLGMISFAVASYVVKRINRMSQTADNIIRTGSLQERLEIDSNWDDLSRLSVVFNQMLDTIENSVNNIKSVSDSIAHDLRTPLARLRNSLQKIDDPSLRDDTIAEADNLLNMFNSLLRISGLESARKKEGFCMVSLKDITVDVIDLYHPFAEEHHLKLIDQLTEVSLFADPNLLFQAIANVLDNAVKYTPSGGTVTVQLTCTPSRIALLINDNGPGVKADDIPHLERRFFRADDSRSTQGNGLGLSLVSAIVSMHDGHLWFIHDPMMQGHGLGVVFSFPRSSGS</sequence>
<dbReference type="eggNOG" id="COG5000">
    <property type="taxonomic scope" value="Bacteria"/>
</dbReference>
<comment type="subcellular location">
    <subcellularLocation>
        <location evidence="2">Membrane</location>
    </subcellularLocation>
</comment>
<proteinExistence type="predicted"/>
<dbReference type="InterPro" id="IPR003660">
    <property type="entry name" value="HAMP_dom"/>
</dbReference>
<protein>
    <recommendedName>
        <fullName evidence="3">histidine kinase</fullName>
        <ecNumber evidence="3">2.7.13.3</ecNumber>
    </recommendedName>
</protein>
<evidence type="ECO:0000259" key="13">
    <source>
        <dbReference type="PROSITE" id="PS50885"/>
    </source>
</evidence>
<gene>
    <name evidence="14" type="ORF">EP13_14815</name>
</gene>
<dbReference type="PANTHER" id="PTHR45436">
    <property type="entry name" value="SENSOR HISTIDINE KINASE YKOH"/>
    <property type="match status" value="1"/>
</dbReference>
<dbReference type="Pfam" id="PF02518">
    <property type="entry name" value="HATPase_c"/>
    <property type="match status" value="1"/>
</dbReference>
<dbReference type="SUPFAM" id="SSF55874">
    <property type="entry name" value="ATPase domain of HSP90 chaperone/DNA topoisomerase II/histidine kinase"/>
    <property type="match status" value="1"/>
</dbReference>
<dbReference type="CDD" id="cd06225">
    <property type="entry name" value="HAMP"/>
    <property type="match status" value="1"/>
</dbReference>
<evidence type="ECO:0000259" key="12">
    <source>
        <dbReference type="PROSITE" id="PS50109"/>
    </source>
</evidence>
<evidence type="ECO:0000313" key="14">
    <source>
        <dbReference type="EMBL" id="AIF99853.1"/>
    </source>
</evidence>
<keyword evidence="4" id="KW-0597">Phosphoprotein</keyword>
<dbReference type="PRINTS" id="PR00344">
    <property type="entry name" value="BCTRLSENSOR"/>
</dbReference>
<evidence type="ECO:0000256" key="8">
    <source>
        <dbReference type="ARBA" id="ARBA00022989"/>
    </source>
</evidence>
<dbReference type="PROSITE" id="PS50109">
    <property type="entry name" value="HIS_KIN"/>
    <property type="match status" value="1"/>
</dbReference>
<dbReference type="InterPro" id="IPR005467">
    <property type="entry name" value="His_kinase_dom"/>
</dbReference>
<keyword evidence="15" id="KW-1185">Reference proteome</keyword>
<evidence type="ECO:0000313" key="15">
    <source>
        <dbReference type="Proteomes" id="UP000056090"/>
    </source>
</evidence>
<evidence type="ECO:0000256" key="6">
    <source>
        <dbReference type="ARBA" id="ARBA00022692"/>
    </source>
</evidence>
<keyword evidence="9" id="KW-0902">Two-component regulatory system</keyword>
<keyword evidence="10 11" id="KW-0472">Membrane</keyword>
<dbReference type="SMART" id="SM00304">
    <property type="entry name" value="HAMP"/>
    <property type="match status" value="1"/>
</dbReference>